<reference evidence="3" key="1">
    <citation type="submission" date="2017-09" db="EMBL/GenBank/DDBJ databases">
        <title>Depth-based differentiation of microbial function through sediment-hosted aquifers and enrichment of novel symbionts in the deep terrestrial subsurface.</title>
        <authorList>
            <person name="Probst A.J."/>
            <person name="Ladd B."/>
            <person name="Jarett J.K."/>
            <person name="Geller-Mcgrath D.E."/>
            <person name="Sieber C.M.K."/>
            <person name="Emerson J.B."/>
            <person name="Anantharaman K."/>
            <person name="Thomas B.C."/>
            <person name="Malmstrom R."/>
            <person name="Stieglmeier M."/>
            <person name="Klingl A."/>
            <person name="Woyke T."/>
            <person name="Ryan C.M."/>
            <person name="Banfield J.F."/>
        </authorList>
    </citation>
    <scope>NUCLEOTIDE SEQUENCE [LARGE SCALE GENOMIC DNA]</scope>
</reference>
<dbReference type="PANTHER" id="PTHR43179:SF7">
    <property type="entry name" value="RHAMNOSYLTRANSFERASE WBBL"/>
    <property type="match status" value="1"/>
</dbReference>
<dbReference type="SUPFAM" id="SSF53448">
    <property type="entry name" value="Nucleotide-diphospho-sugar transferases"/>
    <property type="match status" value="1"/>
</dbReference>
<accession>A0A2M7FRK7</accession>
<feature type="non-terminal residue" evidence="2">
    <location>
        <position position="286"/>
    </location>
</feature>
<name>A0A2M7FRK7_9BACT</name>
<dbReference type="EMBL" id="PFFO01000019">
    <property type="protein sequence ID" value="PIW08605.1"/>
    <property type="molecule type" value="Genomic_DNA"/>
</dbReference>
<dbReference type="Gene3D" id="3.90.550.10">
    <property type="entry name" value="Spore Coat Polysaccharide Biosynthesis Protein SpsA, Chain A"/>
    <property type="match status" value="1"/>
</dbReference>
<organism evidence="2 3">
    <name type="scientific">Candidatus Collierbacteria bacterium CG17_big_fil_post_rev_8_21_14_2_50_45_7</name>
    <dbReference type="NCBI Taxonomy" id="1974536"/>
    <lineage>
        <taxon>Bacteria</taxon>
        <taxon>Candidatus Collieribacteriota</taxon>
    </lineage>
</organism>
<dbReference type="Pfam" id="PF00535">
    <property type="entry name" value="Glycos_transf_2"/>
    <property type="match status" value="1"/>
</dbReference>
<proteinExistence type="predicted"/>
<dbReference type="PANTHER" id="PTHR43179">
    <property type="entry name" value="RHAMNOSYLTRANSFERASE WBBL"/>
    <property type="match status" value="1"/>
</dbReference>
<feature type="domain" description="Glycosyltransferase 2-like" evidence="1">
    <location>
        <begin position="4"/>
        <end position="166"/>
    </location>
</feature>
<dbReference type="Proteomes" id="UP000230556">
    <property type="component" value="Unassembled WGS sequence"/>
</dbReference>
<evidence type="ECO:0000313" key="3">
    <source>
        <dbReference type="Proteomes" id="UP000230556"/>
    </source>
</evidence>
<protein>
    <recommendedName>
        <fullName evidence="1">Glycosyltransferase 2-like domain-containing protein</fullName>
    </recommendedName>
</protein>
<dbReference type="AlphaFoldDB" id="A0A2M7FRK7"/>
<dbReference type="InterPro" id="IPR029044">
    <property type="entry name" value="Nucleotide-diphossugar_trans"/>
</dbReference>
<gene>
    <name evidence="2" type="ORF">COW38_00400</name>
</gene>
<comment type="caution">
    <text evidence="2">The sequence shown here is derived from an EMBL/GenBank/DDBJ whole genome shotgun (WGS) entry which is preliminary data.</text>
</comment>
<sequence length="286" mass="32776">MSISIVTVTYNSSEKIIPLLNTIDMQTGIDKLEIIIVDNNSPDVKKLKEILSKYTFNNKKYSLVTKYRKKNLGFGCSYNYGASITKYQNIIFLNPDTKMIKTSISTLLDHAKKNNANICGGKCLQINTKNIHRTIFNEPTINTMLFEYSNLGKLFRKSGNFYLNQKSIKKDTKVDGVGGAYFLIDKKSFIELGGFDENIFMYLEDVDICIRAKKLSLSIVYCPHSTIYHIGGASSNNKYHIAHKAWFDSREYYVTKHFSPIVSIPIVIIYKIERILLNIRMKISRV</sequence>
<evidence type="ECO:0000313" key="2">
    <source>
        <dbReference type="EMBL" id="PIW08605.1"/>
    </source>
</evidence>
<evidence type="ECO:0000259" key="1">
    <source>
        <dbReference type="Pfam" id="PF00535"/>
    </source>
</evidence>
<dbReference type="InterPro" id="IPR001173">
    <property type="entry name" value="Glyco_trans_2-like"/>
</dbReference>